<dbReference type="HOGENOM" id="CLU_085827_1_0_1"/>
<protein>
    <recommendedName>
        <fullName evidence="4">GPI anchored serine-threonine rich protein</fullName>
    </recommendedName>
</protein>
<feature type="chain" id="PRO_5004612889" description="GPI anchored serine-threonine rich protein" evidence="1">
    <location>
        <begin position="19"/>
        <end position="236"/>
    </location>
</feature>
<proteinExistence type="predicted"/>
<dbReference type="OrthoDB" id="5409186at2759"/>
<dbReference type="eggNOG" id="ENOG502SR80">
    <property type="taxonomic scope" value="Eukaryota"/>
</dbReference>
<organism evidence="2 3">
    <name type="scientific">Endocarpon pusillum (strain Z07020 / HMAS-L-300199)</name>
    <name type="common">Lichen-forming fungus</name>
    <dbReference type="NCBI Taxonomy" id="1263415"/>
    <lineage>
        <taxon>Eukaryota</taxon>
        <taxon>Fungi</taxon>
        <taxon>Dikarya</taxon>
        <taxon>Ascomycota</taxon>
        <taxon>Pezizomycotina</taxon>
        <taxon>Eurotiomycetes</taxon>
        <taxon>Chaetothyriomycetidae</taxon>
        <taxon>Verrucariales</taxon>
        <taxon>Verrucariaceae</taxon>
        <taxon>Endocarpon</taxon>
    </lineage>
</organism>
<evidence type="ECO:0008006" key="4">
    <source>
        <dbReference type="Google" id="ProtNLM"/>
    </source>
</evidence>
<dbReference type="RefSeq" id="XP_007801884.1">
    <property type="nucleotide sequence ID" value="XM_007803693.1"/>
</dbReference>
<dbReference type="EMBL" id="KE721103">
    <property type="protein sequence ID" value="ERF72449.1"/>
    <property type="molecule type" value="Genomic_DNA"/>
</dbReference>
<keyword evidence="1" id="KW-0732">Signal</keyword>
<sequence length="236" mass="24414">MHFPPAIVLISSATAALAATTMQSISFMAGGIEKRDVCVPVPEPVTCARSCGAGSEQCVYPSLCYNPTKGQKCCSNGEYCDPGYYCTDRGCCPDGAPLDQCGATITLSVIPPTGPEATSAAISETTSATSEYISSATTEYSTSTTEHTSLTTYTEVESSATTSSTEYTIYPISTESATTTAEIAYPPVTSSNATVTSNITATYSPPAQYTGGAGRVLDTGIAYFSLGGLGALLMFW</sequence>
<evidence type="ECO:0000256" key="1">
    <source>
        <dbReference type="SAM" id="SignalP"/>
    </source>
</evidence>
<reference evidence="3" key="1">
    <citation type="journal article" date="2014" name="BMC Genomics">
        <title>Genome characteristics reveal the impact of lichenization on lichen-forming fungus Endocarpon pusillum Hedwig (Verrucariales, Ascomycota).</title>
        <authorList>
            <person name="Wang Y.-Y."/>
            <person name="Liu B."/>
            <person name="Zhang X.-Y."/>
            <person name="Zhou Q.-M."/>
            <person name="Zhang T."/>
            <person name="Li H."/>
            <person name="Yu Y.-F."/>
            <person name="Zhang X.-L."/>
            <person name="Hao X.-Y."/>
            <person name="Wang M."/>
            <person name="Wang L."/>
            <person name="Wei J.-C."/>
        </authorList>
    </citation>
    <scope>NUCLEOTIDE SEQUENCE [LARGE SCALE GENOMIC DNA]</scope>
    <source>
        <strain evidence="3">Z07020 / HMAS-L-300199</strain>
    </source>
</reference>
<feature type="signal peptide" evidence="1">
    <location>
        <begin position="1"/>
        <end position="18"/>
    </location>
</feature>
<evidence type="ECO:0000313" key="2">
    <source>
        <dbReference type="EMBL" id="ERF72449.1"/>
    </source>
</evidence>
<dbReference type="OMA" id="DPKECAK"/>
<keyword evidence="3" id="KW-1185">Reference proteome</keyword>
<evidence type="ECO:0000313" key="3">
    <source>
        <dbReference type="Proteomes" id="UP000019373"/>
    </source>
</evidence>
<gene>
    <name evidence="2" type="ORF">EPUS_07906</name>
</gene>
<name>U1HT71_ENDPU</name>
<dbReference type="AlphaFoldDB" id="U1HT71"/>
<accession>U1HT71</accession>
<dbReference type="GeneID" id="19242785"/>
<dbReference type="Proteomes" id="UP000019373">
    <property type="component" value="Unassembled WGS sequence"/>
</dbReference>